<evidence type="ECO:0000256" key="5">
    <source>
        <dbReference type="ARBA" id="ARBA00022664"/>
    </source>
</evidence>
<dbReference type="GO" id="GO:0008017">
    <property type="term" value="F:microtubule binding"/>
    <property type="evidence" value="ECO:0007669"/>
    <property type="project" value="TreeGrafter"/>
</dbReference>
<keyword evidence="4" id="KW-0963">Cytoplasm</keyword>
<sequence length="91" mass="10163">MVCAKCEKKLAKLATPDVYRSSTGEAHKDRKDIGVNKLIKKEDKATHECKSCKNSVMNQNKYCNYCAYKKGKCARCGKKVIDTSSHNMSAV</sequence>
<protein>
    <recommendedName>
        <fullName evidence="3">Cysteine-rich PDZ-binding protein</fullName>
    </recommendedName>
    <alternativeName>
        <fullName evidence="8">Cysteine-rich interactor of PDZ three</fullName>
    </alternativeName>
</protein>
<dbReference type="GO" id="GO:0005681">
    <property type="term" value="C:spliceosomal complex"/>
    <property type="evidence" value="ECO:0007669"/>
    <property type="project" value="UniProtKB-KW"/>
</dbReference>
<evidence type="ECO:0000313" key="10">
    <source>
        <dbReference type="Proteomes" id="UP000591131"/>
    </source>
</evidence>
<dbReference type="GO" id="GO:0031122">
    <property type="term" value="P:cytoplasmic microtubule organization"/>
    <property type="evidence" value="ECO:0007669"/>
    <property type="project" value="TreeGrafter"/>
</dbReference>
<dbReference type="Pfam" id="PF10235">
    <property type="entry name" value="Cript"/>
    <property type="match status" value="1"/>
</dbReference>
<dbReference type="GO" id="GO:0008380">
    <property type="term" value="P:RNA splicing"/>
    <property type="evidence" value="ECO:0007669"/>
    <property type="project" value="UniProtKB-KW"/>
</dbReference>
<name>A0A7J6L8U5_PERCH</name>
<keyword evidence="5" id="KW-0507">mRNA processing</keyword>
<dbReference type="Proteomes" id="UP000591131">
    <property type="component" value="Unassembled WGS sequence"/>
</dbReference>
<keyword evidence="7" id="KW-0508">mRNA splicing</keyword>
<evidence type="ECO:0000256" key="7">
    <source>
        <dbReference type="ARBA" id="ARBA00023187"/>
    </source>
</evidence>
<dbReference type="GO" id="GO:0005737">
    <property type="term" value="C:cytoplasm"/>
    <property type="evidence" value="ECO:0007669"/>
    <property type="project" value="UniProtKB-SubCell"/>
</dbReference>
<evidence type="ECO:0000313" key="9">
    <source>
        <dbReference type="EMBL" id="KAF4655635.1"/>
    </source>
</evidence>
<accession>A0A7J6L8U5</accession>
<dbReference type="OrthoDB" id="147332at2759"/>
<organism evidence="9 10">
    <name type="scientific">Perkinsus chesapeaki</name>
    <name type="common">Clam parasite</name>
    <name type="synonym">Perkinsus andrewsi</name>
    <dbReference type="NCBI Taxonomy" id="330153"/>
    <lineage>
        <taxon>Eukaryota</taxon>
        <taxon>Sar</taxon>
        <taxon>Alveolata</taxon>
        <taxon>Perkinsozoa</taxon>
        <taxon>Perkinsea</taxon>
        <taxon>Perkinsida</taxon>
        <taxon>Perkinsidae</taxon>
        <taxon>Perkinsus</taxon>
    </lineage>
</organism>
<gene>
    <name evidence="9" type="ORF">FOL47_009346</name>
</gene>
<keyword evidence="10" id="KW-1185">Reference proteome</keyword>
<dbReference type="GO" id="GO:0006397">
    <property type="term" value="P:mRNA processing"/>
    <property type="evidence" value="ECO:0007669"/>
    <property type="project" value="UniProtKB-KW"/>
</dbReference>
<evidence type="ECO:0000256" key="4">
    <source>
        <dbReference type="ARBA" id="ARBA00022490"/>
    </source>
</evidence>
<evidence type="ECO:0000256" key="3">
    <source>
        <dbReference type="ARBA" id="ARBA00018615"/>
    </source>
</evidence>
<evidence type="ECO:0000256" key="6">
    <source>
        <dbReference type="ARBA" id="ARBA00022728"/>
    </source>
</evidence>
<comment type="similarity">
    <text evidence="2">Belongs to the CRIPT family.</text>
</comment>
<proteinExistence type="inferred from homology"/>
<evidence type="ECO:0000256" key="2">
    <source>
        <dbReference type="ARBA" id="ARBA00009021"/>
    </source>
</evidence>
<dbReference type="AlphaFoldDB" id="A0A7J6L8U5"/>
<reference evidence="9 10" key="1">
    <citation type="submission" date="2020-04" db="EMBL/GenBank/DDBJ databases">
        <title>Perkinsus chesapeaki whole genome sequence.</title>
        <authorList>
            <person name="Bogema D.R."/>
        </authorList>
    </citation>
    <scope>NUCLEOTIDE SEQUENCE [LARGE SCALE GENOMIC DNA]</scope>
    <source>
        <strain evidence="9">ATCC PRA-425</strain>
    </source>
</reference>
<keyword evidence="6" id="KW-0747">Spliceosome</keyword>
<dbReference type="EMBL" id="JAAPAO010000646">
    <property type="protein sequence ID" value="KAF4655635.1"/>
    <property type="molecule type" value="Genomic_DNA"/>
</dbReference>
<dbReference type="PANTHER" id="PTHR11805">
    <property type="entry name" value="CYSTEINE-RICH PDZ-BINDING PROTEIN"/>
    <property type="match status" value="1"/>
</dbReference>
<comment type="subcellular location">
    <subcellularLocation>
        <location evidence="1">Cytoplasm</location>
    </subcellularLocation>
</comment>
<evidence type="ECO:0000256" key="8">
    <source>
        <dbReference type="ARBA" id="ARBA00032518"/>
    </source>
</evidence>
<comment type="caution">
    <text evidence="9">The sequence shown here is derived from an EMBL/GenBank/DDBJ whole genome shotgun (WGS) entry which is preliminary data.</text>
</comment>
<dbReference type="PANTHER" id="PTHR11805:SF1">
    <property type="entry name" value="CYSTEINE-RICH PDZ-BINDING PROTEIN"/>
    <property type="match status" value="1"/>
</dbReference>
<evidence type="ECO:0000256" key="1">
    <source>
        <dbReference type="ARBA" id="ARBA00004496"/>
    </source>
</evidence>
<dbReference type="InterPro" id="IPR019367">
    <property type="entry name" value="PDZ-binding_CRIPT"/>
</dbReference>